<organism evidence="1 2">
    <name type="scientific">Alicyclobacillus vulcanalis</name>
    <dbReference type="NCBI Taxonomy" id="252246"/>
    <lineage>
        <taxon>Bacteria</taxon>
        <taxon>Bacillati</taxon>
        <taxon>Bacillota</taxon>
        <taxon>Bacilli</taxon>
        <taxon>Bacillales</taxon>
        <taxon>Alicyclobacillaceae</taxon>
        <taxon>Alicyclobacillus</taxon>
    </lineage>
</organism>
<evidence type="ECO:0000313" key="1">
    <source>
        <dbReference type="EMBL" id="SIT00027.1"/>
    </source>
</evidence>
<dbReference type="EMBL" id="FTOO01000009">
    <property type="protein sequence ID" value="SIT00027.1"/>
    <property type="molecule type" value="Genomic_DNA"/>
</dbReference>
<accession>A0A1N7NNZ1</accession>
<protein>
    <submittedName>
        <fullName evidence="1">Uncharacterized protein</fullName>
    </submittedName>
</protein>
<proteinExistence type="predicted"/>
<dbReference type="AlphaFoldDB" id="A0A1N7NNZ1"/>
<evidence type="ECO:0000313" key="2">
    <source>
        <dbReference type="Proteomes" id="UP000186156"/>
    </source>
</evidence>
<gene>
    <name evidence="1" type="ORF">SAMN05421799_10963</name>
</gene>
<dbReference type="OrthoDB" id="2376722at2"/>
<dbReference type="STRING" id="252246.SAMN05421799_10963"/>
<reference evidence="2" key="1">
    <citation type="submission" date="2017-01" db="EMBL/GenBank/DDBJ databases">
        <authorList>
            <person name="Varghese N."/>
            <person name="Submissions S."/>
        </authorList>
    </citation>
    <scope>NUCLEOTIDE SEQUENCE [LARGE SCALE GENOMIC DNA]</scope>
    <source>
        <strain evidence="2">DSM 16176</strain>
    </source>
</reference>
<dbReference type="RefSeq" id="WP_076347970.1">
    <property type="nucleotide sequence ID" value="NZ_FTOO01000009.1"/>
</dbReference>
<sequence>MRWLRLAFRVFRFVSTLYALWNASRFTRALYVGRLLWRAIRRKPIFDRPPRVVIEYVGAKSPHLYRRRGWRRIRPAHRVDP</sequence>
<name>A0A1N7NNZ1_9BACL</name>
<dbReference type="Proteomes" id="UP000186156">
    <property type="component" value="Unassembled WGS sequence"/>
</dbReference>
<keyword evidence="2" id="KW-1185">Reference proteome</keyword>